<feature type="domain" description="Thioesterase" evidence="2">
    <location>
        <begin position="84"/>
        <end position="139"/>
    </location>
</feature>
<name>A0A6H9WCG0_9MICO</name>
<reference evidence="3 4" key="1">
    <citation type="submission" date="2019-09" db="EMBL/GenBank/DDBJ databases">
        <title>Phylogeny of genus Pseudoclavibacter and closely related genus.</title>
        <authorList>
            <person name="Li Y."/>
        </authorList>
    </citation>
    <scope>NUCLEOTIDE SEQUENCE [LARGE SCALE GENOMIC DNA]</scope>
    <source>
        <strain evidence="3 4">EGI 60007</strain>
    </source>
</reference>
<dbReference type="SUPFAM" id="SSF54637">
    <property type="entry name" value="Thioesterase/thiol ester dehydrase-isomerase"/>
    <property type="match status" value="1"/>
</dbReference>
<organism evidence="3 4">
    <name type="scientific">Pseudoclavibacter endophyticus</name>
    <dbReference type="NCBI Taxonomy" id="1778590"/>
    <lineage>
        <taxon>Bacteria</taxon>
        <taxon>Bacillati</taxon>
        <taxon>Actinomycetota</taxon>
        <taxon>Actinomycetes</taxon>
        <taxon>Micrococcales</taxon>
        <taxon>Microbacteriaceae</taxon>
        <taxon>Pseudoclavibacter</taxon>
    </lineage>
</organism>
<comment type="caution">
    <text evidence="3">The sequence shown here is derived from an EMBL/GenBank/DDBJ whole genome shotgun (WGS) entry which is preliminary data.</text>
</comment>
<dbReference type="CDD" id="cd03443">
    <property type="entry name" value="PaaI_thioesterase"/>
    <property type="match status" value="1"/>
</dbReference>
<dbReference type="Gene3D" id="3.10.129.10">
    <property type="entry name" value="Hotdog Thioesterase"/>
    <property type="match status" value="1"/>
</dbReference>
<keyword evidence="4" id="KW-1185">Reference proteome</keyword>
<gene>
    <name evidence="3" type="ORF">F8O04_11815</name>
</gene>
<keyword evidence="1" id="KW-0378">Hydrolase</keyword>
<dbReference type="NCBIfam" id="TIGR00369">
    <property type="entry name" value="unchar_dom_1"/>
    <property type="match status" value="1"/>
</dbReference>
<dbReference type="EMBL" id="WBJY01000002">
    <property type="protein sequence ID" value="KAB1648370.1"/>
    <property type="molecule type" value="Genomic_DNA"/>
</dbReference>
<dbReference type="PANTHER" id="PTHR42856">
    <property type="entry name" value="ACYL-COENZYME A THIOESTERASE PAAI"/>
    <property type="match status" value="1"/>
</dbReference>
<proteinExistence type="predicted"/>
<dbReference type="Pfam" id="PF03061">
    <property type="entry name" value="4HBT"/>
    <property type="match status" value="1"/>
</dbReference>
<dbReference type="GO" id="GO:0016289">
    <property type="term" value="F:acyl-CoA hydrolase activity"/>
    <property type="evidence" value="ECO:0007669"/>
    <property type="project" value="TreeGrafter"/>
</dbReference>
<evidence type="ECO:0000313" key="4">
    <source>
        <dbReference type="Proteomes" id="UP000431744"/>
    </source>
</evidence>
<evidence type="ECO:0000259" key="2">
    <source>
        <dbReference type="Pfam" id="PF03061"/>
    </source>
</evidence>
<sequence>MTARTPGGTVTETPAPPALGLTTETAEALRRDARRDEAHRRRRLEQILLEDHRTVTLGMRVTALDDERIVLEQTIGPTDVNGLNLCHGGVIFTLADSATGVGANTLDDESAWVTVTSEIHFRQPARIGDRLTATCRLAEALSARRRRFETVVHNIGPEGPVAAAGENGAEEVAVTGIGAGGAPPVVAVVDSLMVRLRPPAETN</sequence>
<evidence type="ECO:0000313" key="3">
    <source>
        <dbReference type="EMBL" id="KAB1648370.1"/>
    </source>
</evidence>
<dbReference type="OrthoDB" id="32575at2"/>
<evidence type="ECO:0000256" key="1">
    <source>
        <dbReference type="ARBA" id="ARBA00022801"/>
    </source>
</evidence>
<dbReference type="InterPro" id="IPR052723">
    <property type="entry name" value="Acyl-CoA_thioesterase_PaaI"/>
</dbReference>
<accession>A0A6H9WCG0</accession>
<dbReference type="Proteomes" id="UP000431744">
    <property type="component" value="Unassembled WGS sequence"/>
</dbReference>
<dbReference type="InterPro" id="IPR029069">
    <property type="entry name" value="HotDog_dom_sf"/>
</dbReference>
<protein>
    <submittedName>
        <fullName evidence="3">Hotdog fold thioesterase</fullName>
    </submittedName>
</protein>
<dbReference type="InterPro" id="IPR003736">
    <property type="entry name" value="PAAI_dom"/>
</dbReference>
<dbReference type="PANTHER" id="PTHR42856:SF1">
    <property type="entry name" value="ACYL-COENZYME A THIOESTERASE PAAI"/>
    <property type="match status" value="1"/>
</dbReference>
<dbReference type="InterPro" id="IPR006683">
    <property type="entry name" value="Thioestr_dom"/>
</dbReference>
<dbReference type="AlphaFoldDB" id="A0A6H9WCG0"/>